<keyword evidence="2" id="KW-1185">Reference proteome</keyword>
<evidence type="ECO:0008006" key="3">
    <source>
        <dbReference type="Google" id="ProtNLM"/>
    </source>
</evidence>
<gene>
    <name evidence="1" type="ORF">GCM10010919_25720</name>
</gene>
<evidence type="ECO:0000313" key="1">
    <source>
        <dbReference type="EMBL" id="GHG73140.1"/>
    </source>
</evidence>
<dbReference type="RefSeq" id="WP_189433432.1">
    <property type="nucleotide sequence ID" value="NZ_BNAO01000007.1"/>
</dbReference>
<dbReference type="EMBL" id="BNAO01000007">
    <property type="protein sequence ID" value="GHG73140.1"/>
    <property type="molecule type" value="Genomic_DNA"/>
</dbReference>
<sequence>MAFEKEEQMYEMLGRYVIAFEDFCESIRSLIVSILHAQGLKNDAVHEILLEGLTAAPLLSKLHALVNSTVAKNEDERKVFSKVFSQFREILEERNVFLHSHWLPYALTEEDRTQFHFDGTKLGLNKSGASTKISSPKVEDFERSIKRCREAMIQFSLISRVVIGYRLLSECFEIEGNKLKVKHEALKPISVKNV</sequence>
<name>A0ABQ3KZS2_9ALTE</name>
<proteinExistence type="predicted"/>
<comment type="caution">
    <text evidence="1">The sequence shown here is derived from an EMBL/GenBank/DDBJ whole genome shotgun (WGS) entry which is preliminary data.</text>
</comment>
<evidence type="ECO:0000313" key="2">
    <source>
        <dbReference type="Proteomes" id="UP000659697"/>
    </source>
</evidence>
<protein>
    <recommendedName>
        <fullName evidence="3">RiboL-PSP-HEPN domain-containing protein</fullName>
    </recommendedName>
</protein>
<accession>A0ABQ3KZS2</accession>
<organism evidence="1 2">
    <name type="scientific">Alishewanella longhuensis</name>
    <dbReference type="NCBI Taxonomy" id="1091037"/>
    <lineage>
        <taxon>Bacteria</taxon>
        <taxon>Pseudomonadati</taxon>
        <taxon>Pseudomonadota</taxon>
        <taxon>Gammaproteobacteria</taxon>
        <taxon>Alteromonadales</taxon>
        <taxon>Alteromonadaceae</taxon>
        <taxon>Alishewanella</taxon>
    </lineage>
</organism>
<dbReference type="Proteomes" id="UP000659697">
    <property type="component" value="Unassembled WGS sequence"/>
</dbReference>
<reference evidence="2" key="1">
    <citation type="journal article" date="2019" name="Int. J. Syst. Evol. Microbiol.">
        <title>The Global Catalogue of Microorganisms (GCM) 10K type strain sequencing project: providing services to taxonomists for standard genome sequencing and annotation.</title>
        <authorList>
            <consortium name="The Broad Institute Genomics Platform"/>
            <consortium name="The Broad Institute Genome Sequencing Center for Infectious Disease"/>
            <person name="Wu L."/>
            <person name="Ma J."/>
        </authorList>
    </citation>
    <scope>NUCLEOTIDE SEQUENCE [LARGE SCALE GENOMIC DNA]</scope>
    <source>
        <strain evidence="2">CGMCC 1.7003</strain>
    </source>
</reference>